<reference evidence="2 3" key="1">
    <citation type="journal article" date="2016" name="Mol. Biol. Evol.">
        <title>Comparative Genomics of Early-Diverging Mushroom-Forming Fungi Provides Insights into the Origins of Lignocellulose Decay Capabilities.</title>
        <authorList>
            <person name="Nagy L.G."/>
            <person name="Riley R."/>
            <person name="Tritt A."/>
            <person name="Adam C."/>
            <person name="Daum C."/>
            <person name="Floudas D."/>
            <person name="Sun H."/>
            <person name="Yadav J.S."/>
            <person name="Pangilinan J."/>
            <person name="Larsson K.H."/>
            <person name="Matsuura K."/>
            <person name="Barry K."/>
            <person name="Labutti K."/>
            <person name="Kuo R."/>
            <person name="Ohm R.A."/>
            <person name="Bhattacharya S.S."/>
            <person name="Shirouzu T."/>
            <person name="Yoshinaga Y."/>
            <person name="Martin F.M."/>
            <person name="Grigoriev I.V."/>
            <person name="Hibbett D.S."/>
        </authorList>
    </citation>
    <scope>NUCLEOTIDE SEQUENCE [LARGE SCALE GENOMIC DNA]</scope>
    <source>
        <strain evidence="2 3">L-15889</strain>
    </source>
</reference>
<organism evidence="2 3">
    <name type="scientific">Daedalea quercina L-15889</name>
    <dbReference type="NCBI Taxonomy" id="1314783"/>
    <lineage>
        <taxon>Eukaryota</taxon>
        <taxon>Fungi</taxon>
        <taxon>Dikarya</taxon>
        <taxon>Basidiomycota</taxon>
        <taxon>Agaricomycotina</taxon>
        <taxon>Agaricomycetes</taxon>
        <taxon>Polyporales</taxon>
        <taxon>Fomitopsis</taxon>
    </lineage>
</organism>
<accession>A0A165U7D4</accession>
<protein>
    <submittedName>
        <fullName evidence="2">Uncharacterized protein</fullName>
    </submittedName>
</protein>
<feature type="compositionally biased region" description="Low complexity" evidence="1">
    <location>
        <begin position="119"/>
        <end position="146"/>
    </location>
</feature>
<feature type="region of interest" description="Disordered" evidence="1">
    <location>
        <begin position="76"/>
        <end position="167"/>
    </location>
</feature>
<evidence type="ECO:0000313" key="2">
    <source>
        <dbReference type="EMBL" id="KZT74505.1"/>
    </source>
</evidence>
<proteinExistence type="predicted"/>
<sequence>MNFTNINDPAGVKALLEQLRSSQAWQDVVQGPTEDAPQPAPQPSTPNAAGQSSTSSDTSVQAVHSFTAANLVDVHAPSAPHTHPSGSDLLAPLSGHPPDAPSPSVASLLSQLQNTQSVPTTSASPHAYAPPTSSPSSSLALTPEPSYHSSAEPGAAPSGVLDLPSSARKEDLRSLSFQQTLPHLARLAEDPGFVGAVTTMRREQADLERQLWNERRAILRKHEEKVKVARTKAALVGGTGLTQYEADVMSDAFRQELRKFDAQRVLPAWDGLVAKQQARLEALGVPAMFPSTSTKDQERQQRVIQVLIGIAGAEET</sequence>
<dbReference type="InterPro" id="IPR018858">
    <property type="entry name" value="DUF2458"/>
</dbReference>
<gene>
    <name evidence="2" type="ORF">DAEQUDRAFT_720680</name>
</gene>
<dbReference type="AlphaFoldDB" id="A0A165U7D4"/>
<keyword evidence="3" id="KW-1185">Reference proteome</keyword>
<dbReference type="Pfam" id="PF10454">
    <property type="entry name" value="DUF2458"/>
    <property type="match status" value="1"/>
</dbReference>
<dbReference type="Proteomes" id="UP000076727">
    <property type="component" value="Unassembled WGS sequence"/>
</dbReference>
<evidence type="ECO:0000313" key="3">
    <source>
        <dbReference type="Proteomes" id="UP000076727"/>
    </source>
</evidence>
<evidence type="ECO:0000256" key="1">
    <source>
        <dbReference type="SAM" id="MobiDB-lite"/>
    </source>
</evidence>
<dbReference type="EMBL" id="KV429033">
    <property type="protein sequence ID" value="KZT74505.1"/>
    <property type="molecule type" value="Genomic_DNA"/>
</dbReference>
<feature type="region of interest" description="Disordered" evidence="1">
    <location>
        <begin position="23"/>
        <end position="62"/>
    </location>
</feature>
<feature type="compositionally biased region" description="Polar residues" evidence="1">
    <location>
        <begin position="104"/>
        <end position="118"/>
    </location>
</feature>
<feature type="compositionally biased region" description="Polar residues" evidence="1">
    <location>
        <begin position="45"/>
        <end position="62"/>
    </location>
</feature>
<dbReference type="STRING" id="1314783.A0A165U7D4"/>
<dbReference type="OrthoDB" id="21617at2759"/>
<name>A0A165U7D4_9APHY</name>